<dbReference type="Proteomes" id="UP000077202">
    <property type="component" value="Unassembled WGS sequence"/>
</dbReference>
<organism evidence="2 3">
    <name type="scientific">Marchantia polymorpha subsp. ruderalis</name>
    <dbReference type="NCBI Taxonomy" id="1480154"/>
    <lineage>
        <taxon>Eukaryota</taxon>
        <taxon>Viridiplantae</taxon>
        <taxon>Streptophyta</taxon>
        <taxon>Embryophyta</taxon>
        <taxon>Marchantiophyta</taxon>
        <taxon>Marchantiopsida</taxon>
        <taxon>Marchantiidae</taxon>
        <taxon>Marchantiales</taxon>
        <taxon>Marchantiaceae</taxon>
        <taxon>Marchantia</taxon>
    </lineage>
</organism>
<reference evidence="2" key="1">
    <citation type="submission" date="2016-03" db="EMBL/GenBank/DDBJ databases">
        <title>Mechanisms controlling the formation of the plant cell surface in tip-growing cells are functionally conserved among land plants.</title>
        <authorList>
            <person name="Honkanen S."/>
            <person name="Jones V.A."/>
            <person name="Morieri G."/>
            <person name="Champion C."/>
            <person name="Hetherington A.J."/>
            <person name="Kelly S."/>
            <person name="Saint-Marcoux D."/>
            <person name="Proust H."/>
            <person name="Prescott H."/>
            <person name="Dolan L."/>
        </authorList>
    </citation>
    <scope>NUCLEOTIDE SEQUENCE [LARGE SCALE GENOMIC DNA]</scope>
    <source>
        <tissue evidence="2">Whole gametophyte</tissue>
    </source>
</reference>
<feature type="region of interest" description="Disordered" evidence="1">
    <location>
        <begin position="16"/>
        <end position="35"/>
    </location>
</feature>
<evidence type="ECO:0000256" key="1">
    <source>
        <dbReference type="SAM" id="MobiDB-lite"/>
    </source>
</evidence>
<evidence type="ECO:0000313" key="2">
    <source>
        <dbReference type="EMBL" id="OAE25701.1"/>
    </source>
</evidence>
<sequence length="98" mass="10738">MKFRFVMPPIVSNLVTRKEGSEEREEREGKLTVKQHQTEGTEAIFAVRPASSGNSSGVAFFIDFLQGVPHPYTYSGTILGFVLEIQGLAVDGAKPLIL</sequence>
<protein>
    <submittedName>
        <fullName evidence="2">Uncharacterized protein</fullName>
    </submittedName>
</protein>
<proteinExistence type="predicted"/>
<comment type="caution">
    <text evidence="2">The sequence shown here is derived from an EMBL/GenBank/DDBJ whole genome shotgun (WGS) entry which is preliminary data.</text>
</comment>
<dbReference type="AlphaFoldDB" id="A0A176VZG7"/>
<evidence type="ECO:0000313" key="3">
    <source>
        <dbReference type="Proteomes" id="UP000077202"/>
    </source>
</evidence>
<dbReference type="EMBL" id="LVLJ01002295">
    <property type="protein sequence ID" value="OAE25701.1"/>
    <property type="molecule type" value="Genomic_DNA"/>
</dbReference>
<keyword evidence="3" id="KW-1185">Reference proteome</keyword>
<accession>A0A176VZG7</accession>
<name>A0A176VZG7_MARPO</name>
<gene>
    <name evidence="2" type="ORF">AXG93_4368s1610</name>
</gene>